<proteinExistence type="predicted"/>
<reference evidence="2 3" key="1">
    <citation type="submission" date="2016-11" db="EMBL/GenBank/DDBJ databases">
        <authorList>
            <person name="Jaros S."/>
            <person name="Januszkiewicz K."/>
            <person name="Wedrychowicz H."/>
        </authorList>
    </citation>
    <scope>NUCLEOTIDE SEQUENCE [LARGE SCALE GENOMIC DNA]</scope>
    <source>
        <strain evidence="2 3">DSM 45627</strain>
    </source>
</reference>
<dbReference type="AlphaFoldDB" id="A0A1M5E5L2"/>
<keyword evidence="3" id="KW-1185">Reference proteome</keyword>
<organism evidence="2 3">
    <name type="scientific">Jatrophihabitans endophyticus</name>
    <dbReference type="NCBI Taxonomy" id="1206085"/>
    <lineage>
        <taxon>Bacteria</taxon>
        <taxon>Bacillati</taxon>
        <taxon>Actinomycetota</taxon>
        <taxon>Actinomycetes</taxon>
        <taxon>Jatrophihabitantales</taxon>
        <taxon>Jatrophihabitantaceae</taxon>
        <taxon>Jatrophihabitans</taxon>
    </lineage>
</organism>
<keyword evidence="1" id="KW-0472">Membrane</keyword>
<dbReference type="Proteomes" id="UP000186132">
    <property type="component" value="Unassembled WGS sequence"/>
</dbReference>
<keyword evidence="1" id="KW-0812">Transmembrane</keyword>
<evidence type="ECO:0000256" key="1">
    <source>
        <dbReference type="SAM" id="Phobius"/>
    </source>
</evidence>
<gene>
    <name evidence="2" type="ORF">SAMN05443575_0792</name>
</gene>
<keyword evidence="1" id="KW-1133">Transmembrane helix</keyword>
<name>A0A1M5E5L2_9ACTN</name>
<accession>A0A1M5E5L2</accession>
<evidence type="ECO:0000313" key="2">
    <source>
        <dbReference type="EMBL" id="SHF74476.1"/>
    </source>
</evidence>
<dbReference type="STRING" id="1206085.SAMN05443575_0792"/>
<dbReference type="EMBL" id="FQVU01000001">
    <property type="protein sequence ID" value="SHF74476.1"/>
    <property type="molecule type" value="Genomic_DNA"/>
</dbReference>
<evidence type="ECO:0000313" key="3">
    <source>
        <dbReference type="Proteomes" id="UP000186132"/>
    </source>
</evidence>
<sequence length="88" mass="9336">MLAGLCAGLVIGVVEQLTRTAWAVRRLRPWMLEAVDRVVLFVAIVGVVRVVGAAPLWRTLVAAAGMAATVVLVRLVTRGSVRAESRSG</sequence>
<protein>
    <submittedName>
        <fullName evidence="2">Uncharacterized protein</fullName>
    </submittedName>
</protein>
<feature type="transmembrane region" description="Helical" evidence="1">
    <location>
        <begin position="60"/>
        <end position="77"/>
    </location>
</feature>